<dbReference type="InterPro" id="IPR006153">
    <property type="entry name" value="Cation/H_exchanger_TM"/>
</dbReference>
<dbReference type="Proteomes" id="UP000620156">
    <property type="component" value="Unassembled WGS sequence"/>
</dbReference>
<feature type="transmembrane region" description="Helical" evidence="8">
    <location>
        <begin position="137"/>
        <end position="159"/>
    </location>
</feature>
<comment type="subcellular location">
    <subcellularLocation>
        <location evidence="1">Membrane</location>
        <topology evidence="1">Multi-pass membrane protein</topology>
    </subcellularLocation>
</comment>
<dbReference type="GO" id="GO:1902600">
    <property type="term" value="P:proton transmembrane transport"/>
    <property type="evidence" value="ECO:0007669"/>
    <property type="project" value="InterPro"/>
</dbReference>
<evidence type="ECO:0000256" key="2">
    <source>
        <dbReference type="ARBA" id="ARBA00022448"/>
    </source>
</evidence>
<dbReference type="AlphaFoldDB" id="A0A918EQ09"/>
<keyword evidence="6 8" id="KW-0472">Membrane</keyword>
<dbReference type="GO" id="GO:0015297">
    <property type="term" value="F:antiporter activity"/>
    <property type="evidence" value="ECO:0007669"/>
    <property type="project" value="InterPro"/>
</dbReference>
<dbReference type="Gene3D" id="1.20.1530.20">
    <property type="match status" value="1"/>
</dbReference>
<evidence type="ECO:0000256" key="8">
    <source>
        <dbReference type="SAM" id="Phobius"/>
    </source>
</evidence>
<feature type="compositionally biased region" description="Pro residues" evidence="7">
    <location>
        <begin position="439"/>
        <end position="452"/>
    </location>
</feature>
<feature type="transmembrane region" description="Helical" evidence="8">
    <location>
        <begin position="381"/>
        <end position="405"/>
    </location>
</feature>
<feature type="transmembrane region" description="Helical" evidence="8">
    <location>
        <begin position="171"/>
        <end position="195"/>
    </location>
</feature>
<evidence type="ECO:0000256" key="3">
    <source>
        <dbReference type="ARBA" id="ARBA00022692"/>
    </source>
</evidence>
<accession>A0A918EQ09</accession>
<dbReference type="EMBL" id="BMQK01000004">
    <property type="protein sequence ID" value="GGQ54435.1"/>
    <property type="molecule type" value="Genomic_DNA"/>
</dbReference>
<name>A0A918EQ09_9ACTN</name>
<evidence type="ECO:0000256" key="5">
    <source>
        <dbReference type="ARBA" id="ARBA00023065"/>
    </source>
</evidence>
<dbReference type="InterPro" id="IPR050794">
    <property type="entry name" value="CPA2_transporter"/>
</dbReference>
<reference evidence="10" key="2">
    <citation type="submission" date="2020-09" db="EMBL/GenBank/DDBJ databases">
        <authorList>
            <person name="Sun Q."/>
            <person name="Ohkuma M."/>
        </authorList>
    </citation>
    <scope>NUCLEOTIDE SEQUENCE</scope>
    <source>
        <strain evidence="10">JCM 3131</strain>
    </source>
</reference>
<proteinExistence type="predicted"/>
<keyword evidence="3 8" id="KW-0812">Transmembrane</keyword>
<dbReference type="InterPro" id="IPR038770">
    <property type="entry name" value="Na+/solute_symporter_sf"/>
</dbReference>
<feature type="transmembrane region" description="Helical" evidence="8">
    <location>
        <begin position="68"/>
        <end position="87"/>
    </location>
</feature>
<keyword evidence="11" id="KW-1185">Reference proteome</keyword>
<feature type="transmembrane region" description="Helical" evidence="8">
    <location>
        <begin position="99"/>
        <end position="122"/>
    </location>
</feature>
<comment type="caution">
    <text evidence="10">The sequence shown here is derived from an EMBL/GenBank/DDBJ whole genome shotgun (WGS) entry which is preliminary data.</text>
</comment>
<sequence>MADAVQALAVLAVVLAVAWPARRAATLARQPAVIGEITLGLVAVPALTAAAGPGLVGTLLPSGVTGHLHTVGLAGLALYLTGVGHGARPRRGEVSPRSYGRLLAGSLLPGLVAGVLLAVWVVRRGVPGERGTAPTTALVLLLAAAFAVTAVPVLARILTDRSLTDTTEGRLSVLVAVSIDALTWLVLTAALAVAAGGGGRLVRALAVIAGGAVAAVLLRHLLRRESVGRLSARWPTAAAAVLGAVAIAAALATERAGLTAIFGAVLVGLAVPRDGEPGTRDGGRGPRDRAVRSVERCGLLLVPVFFVTTGLQVSVDGPDGFSWTTFGLVLLLATAAKVGGGYAGARAARLPARTALRFGVLMNTRGLTEIAVLQAGLSAGILSPGLFLALVLMALVTTAATGPLLSVTDRGRLTAGARPRVAATAPARTATWAPLRPAARPPAHPAAGPPSRPASEELSHDED</sequence>
<evidence type="ECO:0000256" key="1">
    <source>
        <dbReference type="ARBA" id="ARBA00004141"/>
    </source>
</evidence>
<feature type="transmembrane region" description="Helical" evidence="8">
    <location>
        <begin position="258"/>
        <end position="275"/>
    </location>
</feature>
<feature type="transmembrane region" description="Helical" evidence="8">
    <location>
        <begin position="201"/>
        <end position="222"/>
    </location>
</feature>
<keyword evidence="2" id="KW-0813">Transport</keyword>
<dbReference type="GO" id="GO:0016020">
    <property type="term" value="C:membrane"/>
    <property type="evidence" value="ECO:0007669"/>
    <property type="project" value="UniProtKB-SubCell"/>
</dbReference>
<evidence type="ECO:0000256" key="6">
    <source>
        <dbReference type="ARBA" id="ARBA00023136"/>
    </source>
</evidence>
<evidence type="ECO:0000313" key="11">
    <source>
        <dbReference type="Proteomes" id="UP000620156"/>
    </source>
</evidence>
<dbReference type="Pfam" id="PF00999">
    <property type="entry name" value="Na_H_Exchanger"/>
    <property type="match status" value="1"/>
</dbReference>
<feature type="transmembrane region" description="Helical" evidence="8">
    <location>
        <begin position="355"/>
        <end position="375"/>
    </location>
</feature>
<dbReference type="PANTHER" id="PTHR32468:SF0">
    <property type="entry name" value="K(+)_H(+) ANTIPORTER 1"/>
    <property type="match status" value="1"/>
</dbReference>
<feature type="domain" description="Cation/H+ exchanger transmembrane" evidence="9">
    <location>
        <begin position="20"/>
        <end position="405"/>
    </location>
</feature>
<gene>
    <name evidence="10" type="ORF">GCM10010145_24950</name>
</gene>
<reference evidence="10" key="1">
    <citation type="journal article" date="2014" name="Int. J. Syst. Evol. Microbiol.">
        <title>Complete genome sequence of Corynebacterium casei LMG S-19264T (=DSM 44701T), isolated from a smear-ripened cheese.</title>
        <authorList>
            <consortium name="US DOE Joint Genome Institute (JGI-PGF)"/>
            <person name="Walter F."/>
            <person name="Albersmeier A."/>
            <person name="Kalinowski J."/>
            <person name="Ruckert C."/>
        </authorList>
    </citation>
    <scope>NUCLEOTIDE SEQUENCE</scope>
    <source>
        <strain evidence="10">JCM 3131</strain>
    </source>
</reference>
<feature type="compositionally biased region" description="Basic and acidic residues" evidence="7">
    <location>
        <begin position="454"/>
        <end position="463"/>
    </location>
</feature>
<keyword evidence="5" id="KW-0406">Ion transport</keyword>
<feature type="region of interest" description="Disordered" evidence="7">
    <location>
        <begin position="416"/>
        <end position="463"/>
    </location>
</feature>
<evidence type="ECO:0000313" key="10">
    <source>
        <dbReference type="EMBL" id="GGQ54435.1"/>
    </source>
</evidence>
<evidence type="ECO:0000259" key="9">
    <source>
        <dbReference type="Pfam" id="PF00999"/>
    </source>
</evidence>
<dbReference type="RefSeq" id="WP_229820996.1">
    <property type="nucleotide sequence ID" value="NZ_BMQK01000004.1"/>
</dbReference>
<evidence type="ECO:0000256" key="4">
    <source>
        <dbReference type="ARBA" id="ARBA00022989"/>
    </source>
</evidence>
<dbReference type="PANTHER" id="PTHR32468">
    <property type="entry name" value="CATION/H + ANTIPORTER"/>
    <property type="match status" value="1"/>
</dbReference>
<feature type="transmembrane region" description="Helical" evidence="8">
    <location>
        <begin position="296"/>
        <end position="315"/>
    </location>
</feature>
<organism evidence="10 11">
    <name type="scientific">Streptomyces ruber</name>
    <dbReference type="NCBI Taxonomy" id="83378"/>
    <lineage>
        <taxon>Bacteria</taxon>
        <taxon>Bacillati</taxon>
        <taxon>Actinomycetota</taxon>
        <taxon>Actinomycetes</taxon>
        <taxon>Kitasatosporales</taxon>
        <taxon>Streptomycetaceae</taxon>
        <taxon>Streptomyces</taxon>
    </lineage>
</organism>
<protein>
    <submittedName>
        <fullName evidence="10">Integral membrane ion exchanger</fullName>
    </submittedName>
</protein>
<evidence type="ECO:0000256" key="7">
    <source>
        <dbReference type="SAM" id="MobiDB-lite"/>
    </source>
</evidence>
<keyword evidence="4 8" id="KW-1133">Transmembrane helix</keyword>
<feature type="transmembrane region" description="Helical" evidence="8">
    <location>
        <begin position="234"/>
        <end position="252"/>
    </location>
</feature>
<feature type="compositionally biased region" description="Low complexity" evidence="7">
    <location>
        <begin position="416"/>
        <end position="438"/>
    </location>
</feature>
<feature type="transmembrane region" description="Helical" evidence="8">
    <location>
        <begin position="321"/>
        <end position="343"/>
    </location>
</feature>